<evidence type="ECO:0000256" key="1">
    <source>
        <dbReference type="SAM" id="Phobius"/>
    </source>
</evidence>
<organism evidence="2 3">
    <name type="scientific">Trifolium medium</name>
    <dbReference type="NCBI Taxonomy" id="97028"/>
    <lineage>
        <taxon>Eukaryota</taxon>
        <taxon>Viridiplantae</taxon>
        <taxon>Streptophyta</taxon>
        <taxon>Embryophyta</taxon>
        <taxon>Tracheophyta</taxon>
        <taxon>Spermatophyta</taxon>
        <taxon>Magnoliopsida</taxon>
        <taxon>eudicotyledons</taxon>
        <taxon>Gunneridae</taxon>
        <taxon>Pentapetalae</taxon>
        <taxon>rosids</taxon>
        <taxon>fabids</taxon>
        <taxon>Fabales</taxon>
        <taxon>Fabaceae</taxon>
        <taxon>Papilionoideae</taxon>
        <taxon>50 kb inversion clade</taxon>
        <taxon>NPAAA clade</taxon>
        <taxon>Hologalegina</taxon>
        <taxon>IRL clade</taxon>
        <taxon>Trifolieae</taxon>
        <taxon>Trifolium</taxon>
    </lineage>
</organism>
<accession>A0A392NXJ3</accession>
<feature type="transmembrane region" description="Helical" evidence="1">
    <location>
        <begin position="271"/>
        <end position="292"/>
    </location>
</feature>
<comment type="caution">
    <text evidence="2">The sequence shown here is derived from an EMBL/GenBank/DDBJ whole genome shotgun (WGS) entry which is preliminary data.</text>
</comment>
<sequence length="297" mass="34181">TLQLADRSLCYPQGKIEDVLVRVDKFVFPADFIIMDFTADEETPILLGRPFLATGRTLIDVERGELTMRVNTQEVKFNILKAMKYPTEELEEASLLQSWDSLVHKQFMKDKDPLKQELTPLDKQELVRQELKSGTPDESIKPQWAHKYEIMEMPPDVNKVNIPSVLKPPTLELKQLPNHLKYAFLETSQQLPVIVSAALSEEQETCLLSLLRRHKKAIAWQMADIKGINPAICMHIILLEENAKNSIECQRRLNPIMKEVVKKEIIKWLDVGNLVLCTLFLIVCGSVMFSVYRRREA</sequence>
<feature type="non-terminal residue" evidence="2">
    <location>
        <position position="1"/>
    </location>
</feature>
<keyword evidence="1" id="KW-1133">Transmembrane helix</keyword>
<reference evidence="2 3" key="1">
    <citation type="journal article" date="2018" name="Front. Plant Sci.">
        <title>Red Clover (Trifolium pratense) and Zigzag Clover (T. medium) - A Picture of Genomic Similarities and Differences.</title>
        <authorList>
            <person name="Dluhosova J."/>
            <person name="Istvanek J."/>
            <person name="Nedelnik J."/>
            <person name="Repkova J."/>
        </authorList>
    </citation>
    <scope>NUCLEOTIDE SEQUENCE [LARGE SCALE GENOMIC DNA]</scope>
    <source>
        <strain evidence="3">cv. 10/8</strain>
        <tissue evidence="2">Leaf</tissue>
    </source>
</reference>
<dbReference type="PANTHER" id="PTHR33067">
    <property type="entry name" value="RNA-DIRECTED DNA POLYMERASE-RELATED"/>
    <property type="match status" value="1"/>
</dbReference>
<evidence type="ECO:0000313" key="2">
    <source>
        <dbReference type="EMBL" id="MCI03960.1"/>
    </source>
</evidence>
<dbReference type="Gene3D" id="2.40.70.10">
    <property type="entry name" value="Acid Proteases"/>
    <property type="match status" value="1"/>
</dbReference>
<name>A0A392NXJ3_9FABA</name>
<dbReference type="InterPro" id="IPR021109">
    <property type="entry name" value="Peptidase_aspartic_dom_sf"/>
</dbReference>
<keyword evidence="1" id="KW-0812">Transmembrane</keyword>
<gene>
    <name evidence="2" type="ORF">A2U01_0025001</name>
</gene>
<keyword evidence="3" id="KW-1185">Reference proteome</keyword>
<evidence type="ECO:0000313" key="3">
    <source>
        <dbReference type="Proteomes" id="UP000265520"/>
    </source>
</evidence>
<evidence type="ECO:0008006" key="4">
    <source>
        <dbReference type="Google" id="ProtNLM"/>
    </source>
</evidence>
<dbReference type="AlphaFoldDB" id="A0A392NXJ3"/>
<keyword evidence="1" id="KW-0472">Membrane</keyword>
<dbReference type="Proteomes" id="UP000265520">
    <property type="component" value="Unassembled WGS sequence"/>
</dbReference>
<proteinExistence type="predicted"/>
<dbReference type="PANTHER" id="PTHR33067:SF39">
    <property type="entry name" value="TRANSCRIPTION FACTOR INTERACTOR AND REGULATOR CCHC(ZN) FAMILY"/>
    <property type="match status" value="1"/>
</dbReference>
<protein>
    <recommendedName>
        <fullName evidence="4">Reverse transcriptase domain-containing protein</fullName>
    </recommendedName>
</protein>
<dbReference type="EMBL" id="LXQA010053843">
    <property type="protein sequence ID" value="MCI03960.1"/>
    <property type="molecule type" value="Genomic_DNA"/>
</dbReference>